<sequence length="316" mass="33015">MKKVVSLLLVLALVLGVCAFASAEDKTYNVGILQLIQHPALDAATQGFKDALTEKLGDKVAFDEGNASGDSNNCAQIAGQLVSKQVDLIMANATPAMLACATATADIPVLATSITNYESAMEIELTEDGATGLNVSGTSDLAPLDGQADMIKELFPEAKTVGLLYCNAEPNSIFQIKTIEGYLTALGLECKRYGFNDSNDLASVVQTATECDVLYIPTDNTAAGNTEAIANVVIPAKVPVVAGEEGICAGCGVATLTISYYDIGYKTGEMAYDILVNGADIAAMPIAYAPQFTKKYNATNAAELGVTIPEGYLPIE</sequence>
<protein>
    <submittedName>
        <fullName evidence="1">ABC transporter substrate-binding protein</fullName>
    </submittedName>
</protein>
<reference evidence="1" key="1">
    <citation type="submission" date="2021-01" db="EMBL/GenBank/DDBJ databases">
        <title>Complete genome sequence of Clostridiales bacterium R-7.</title>
        <authorList>
            <person name="Mahoney-Kurpe S.C."/>
            <person name="Palevich N."/>
            <person name="Koike S."/>
            <person name="Moon C.D."/>
            <person name="Attwood G.T."/>
        </authorList>
    </citation>
    <scope>NUCLEOTIDE SEQUENCE</scope>
    <source>
        <strain evidence="1">R-7</strain>
    </source>
</reference>
<organism evidence="1 2">
    <name type="scientific">Aristaeella hokkaidonensis</name>
    <dbReference type="NCBI Taxonomy" id="3046382"/>
    <lineage>
        <taxon>Bacteria</taxon>
        <taxon>Bacillati</taxon>
        <taxon>Bacillota</taxon>
        <taxon>Clostridia</taxon>
        <taxon>Eubacteriales</taxon>
        <taxon>Aristaeellaceae</taxon>
        <taxon>Aristaeella</taxon>
    </lineage>
</organism>
<gene>
    <name evidence="1" type="ORF">JYE49_09490</name>
</gene>
<evidence type="ECO:0000313" key="1">
    <source>
        <dbReference type="EMBL" id="QUC66102.1"/>
    </source>
</evidence>
<proteinExistence type="predicted"/>
<name>A0AC61MUT8_9FIRM</name>
<keyword evidence="2" id="KW-1185">Reference proteome</keyword>
<accession>A0AC61MUT8</accession>
<dbReference type="Proteomes" id="UP000682782">
    <property type="component" value="Chromosome"/>
</dbReference>
<evidence type="ECO:0000313" key="2">
    <source>
        <dbReference type="Proteomes" id="UP000682782"/>
    </source>
</evidence>
<dbReference type="EMBL" id="CP068393">
    <property type="protein sequence ID" value="QUC66102.1"/>
    <property type="molecule type" value="Genomic_DNA"/>
</dbReference>